<evidence type="ECO:0000256" key="12">
    <source>
        <dbReference type="ARBA" id="ARBA00022806"/>
    </source>
</evidence>
<evidence type="ECO:0000313" key="24">
    <source>
        <dbReference type="EMBL" id="CAC5422569.1"/>
    </source>
</evidence>
<dbReference type="Pfam" id="PF11648">
    <property type="entry name" value="RIG-I_C-RD"/>
    <property type="match status" value="1"/>
</dbReference>
<dbReference type="Pfam" id="PF18119">
    <property type="entry name" value="RIG-I_C"/>
    <property type="match status" value="1"/>
</dbReference>
<evidence type="ECO:0000256" key="19">
    <source>
        <dbReference type="ARBA" id="ARBA00049390"/>
    </source>
</evidence>
<evidence type="ECO:0000256" key="17">
    <source>
        <dbReference type="ARBA" id="ARBA00022884"/>
    </source>
</evidence>
<keyword evidence="11 24" id="KW-0378">Hydrolase</keyword>
<dbReference type="GO" id="GO:0003724">
    <property type="term" value="F:RNA helicase activity"/>
    <property type="evidence" value="ECO:0007669"/>
    <property type="project" value="UniProtKB-EC"/>
</dbReference>
<accession>A0A6J8EPK0</accession>
<feature type="compositionally biased region" description="Basic and acidic residues" evidence="20">
    <location>
        <begin position="683"/>
        <end position="693"/>
    </location>
</feature>
<dbReference type="InterPro" id="IPR006935">
    <property type="entry name" value="Helicase/UvrB_N"/>
</dbReference>
<keyword evidence="13" id="KW-0862">Zinc</keyword>
<evidence type="ECO:0000256" key="2">
    <source>
        <dbReference type="ARBA" id="ARBA00006866"/>
    </source>
</evidence>
<keyword evidence="9" id="KW-0677">Repeat</keyword>
<dbReference type="InterPro" id="IPR038557">
    <property type="entry name" value="RLR_C_sf"/>
</dbReference>
<evidence type="ECO:0000259" key="22">
    <source>
        <dbReference type="PROSITE" id="PS51194"/>
    </source>
</evidence>
<reference evidence="24 25" key="1">
    <citation type="submission" date="2020-06" db="EMBL/GenBank/DDBJ databases">
        <authorList>
            <person name="Li R."/>
            <person name="Bekaert M."/>
        </authorList>
    </citation>
    <scope>NUCLEOTIDE SEQUENCE [LARGE SCALE GENOMIC DNA]</scope>
    <source>
        <strain evidence="25">wild</strain>
    </source>
</reference>
<protein>
    <recommendedName>
        <fullName evidence="3">RNA helicase</fullName>
        <ecNumber evidence="3">3.6.4.13</ecNumber>
    </recommendedName>
</protein>
<keyword evidence="25" id="KW-1185">Reference proteome</keyword>
<evidence type="ECO:0000256" key="14">
    <source>
        <dbReference type="ARBA" id="ARBA00022840"/>
    </source>
</evidence>
<sequence>MAVALFSKDVEVHASAVMVVLDTYPRMIIEIISNQWPPKQVFKLTQNEKDQSFMRKITPLQRHMISRLDITGYNNLDVSCIYKLIRHFNLLPVPKQGWGNKPSIHDIKEGDDVERMKIYRNDILHRPQGGLSEQEGKHFFQESYDMAKRLDISIGSPMNGFESKIKAIQCFSVDRQKYLEALEKCAEYQAQLQETQDTPSVDLYYGNDIRMKLGSTGNQEASDDSQCSIYIRDQSLDKTLEKGPYNVIKLDGAESGSLILHISIPDRCFITQKTLHDSLQSFLHHFFLIAGIQCKTGLIIVLAESDRYTSDDDVQDLEYLLENPLPILKLNVNVPNSAFQNENVLYKEVNKFVTGMYDAIDINGVPVNGSQREVMMLTGPENDIKGQLKKPYTDAFQDNVIDVNTDYHWRRFIMELCHGQIVKNVIPSGLLPNLGFIFSIDEKRYIRSLERMESPQRAMARLLEMLDQNDNEGKWQIFKEALIENDYRWIIDFIEGDCVSYEDTHAWENLINVFQKTVSANIRPQEILPYLKEKSVISDKDSVEVDQMCKLYGENEAVFQLLTYLPKCKHDVWYPEFIKILYENGYAYVVKEIDPEKYEKLQVHGSALFDSIDVVKTVERTEADQINMECGSKENSMSDREKPEVSNINLSSNDRLAQDDWLYLHRSTMQELSIDDNNPMIDEPDKSTREKQLARTSQTQMPAPAWRGKSSQNLPSVPDTIVYEPQPTDKEYAVFEDMEAEGYDYDDDGLGQQKEPLTLRSYQQELARPGLQGKNCIIVAPAGSGKTHVALKIIQEHMTQVRARRHPKVIFLVEQASLAQQQATMCAKYLPCKVKLITGETQRNERQKCFSEWIVKRHVLVVTSQLLVNALIEQDVKIDDFTLMVFDECHHAHGNHSYNRIMQAYMDQKIKHKAERTKLPMIVGLTASVGAGRAEAPNEAINWIKILMANMDAEELTTVRVNIQELSEHVIVPEQVIIRTARRTRNYFGEAVRKIMEVTERFMKLSVYADCMGANKDKILQAPLDKGFDQYTQWISKLWRETAKLSNRDAFRFFTTCRTHLDLYNRALIIYEDARVKDALDFLEENIRKVNENIIPDEINNKMNTLYKKSKVLLDCCVNDVNHRNPKLEILKKLIAKTYKENMDSRGIIFVKTRDLVTAIHNWMKETDGLKVLNPIKFVGAQASGGKGGMTKNDNTLECFKEGRHKLIIATSVAEEGLDIQKCNLVIRYDHVLNEIAMVQARVRRRTGGSQYYVVVSEDKMMAEKEELNIMREARINQAIIYLQNFIHNHRHTFIQEIENLQLEANIQRELENANKDGKIVGDFEFEMRCGKCCGFICMSRDIKKIQNAHHAVIGEQIGKHISTIRMPKPNFEDESIKMGVGKVNCKRCGNNLGNIMIYKKAQFPVLKIENFIVSDSHGNIDVYKRWKNAPFVPLELSSQNLLDRARGTQYIIEH</sequence>
<evidence type="ECO:0000256" key="6">
    <source>
        <dbReference type="ARBA" id="ARBA00022553"/>
    </source>
</evidence>
<evidence type="ECO:0000256" key="18">
    <source>
        <dbReference type="ARBA" id="ARBA00023118"/>
    </source>
</evidence>
<keyword evidence="14" id="KW-0067">ATP-binding</keyword>
<dbReference type="SMART" id="SM00490">
    <property type="entry name" value="HELICc"/>
    <property type="match status" value="1"/>
</dbReference>
<evidence type="ECO:0000256" key="1">
    <source>
        <dbReference type="ARBA" id="ARBA00004496"/>
    </source>
</evidence>
<evidence type="ECO:0000259" key="23">
    <source>
        <dbReference type="PROSITE" id="PS51789"/>
    </source>
</evidence>
<dbReference type="InterPro" id="IPR031964">
    <property type="entry name" value="CARD_dom"/>
</dbReference>
<evidence type="ECO:0000256" key="5">
    <source>
        <dbReference type="ARBA" id="ARBA00022499"/>
    </source>
</evidence>
<dbReference type="Pfam" id="PF00271">
    <property type="entry name" value="Helicase_C"/>
    <property type="match status" value="1"/>
</dbReference>
<evidence type="ECO:0000256" key="20">
    <source>
        <dbReference type="SAM" id="MobiDB-lite"/>
    </source>
</evidence>
<keyword evidence="17" id="KW-0694">RNA-binding</keyword>
<dbReference type="GO" id="GO:0003723">
    <property type="term" value="F:RNA binding"/>
    <property type="evidence" value="ECO:0007669"/>
    <property type="project" value="UniProtKB-KW"/>
</dbReference>
<dbReference type="Pfam" id="PF16739">
    <property type="entry name" value="CARD_2"/>
    <property type="match status" value="1"/>
</dbReference>
<dbReference type="InterPro" id="IPR041249">
    <property type="entry name" value="HEPN_DZIP3"/>
</dbReference>
<dbReference type="Gene3D" id="1.10.533.10">
    <property type="entry name" value="Death Domain, Fas"/>
    <property type="match status" value="2"/>
</dbReference>
<keyword evidence="4" id="KW-0963">Cytoplasm</keyword>
<gene>
    <name evidence="24" type="ORF">MCOR_54611</name>
</gene>
<keyword evidence="7" id="KW-0399">Innate immunity</keyword>
<dbReference type="EC" id="3.6.4.13" evidence="3"/>
<feature type="domain" description="Helicase ATP-binding" evidence="21">
    <location>
        <begin position="767"/>
        <end position="947"/>
    </location>
</feature>
<dbReference type="OrthoDB" id="6163085at2759"/>
<evidence type="ECO:0000256" key="4">
    <source>
        <dbReference type="ARBA" id="ARBA00022490"/>
    </source>
</evidence>
<proteinExistence type="inferred from homology"/>
<keyword evidence="18" id="KW-0051">Antiviral defense</keyword>
<dbReference type="Gene3D" id="2.170.150.30">
    <property type="entry name" value="RIG-I-like receptor, C-terminal regulatory domain"/>
    <property type="match status" value="1"/>
</dbReference>
<feature type="region of interest" description="Disordered" evidence="20">
    <location>
        <begin position="631"/>
        <end position="651"/>
    </location>
</feature>
<keyword evidence="16" id="KW-0391">Immunity</keyword>
<evidence type="ECO:0000256" key="8">
    <source>
        <dbReference type="ARBA" id="ARBA00022723"/>
    </source>
</evidence>
<dbReference type="InterPro" id="IPR051363">
    <property type="entry name" value="RLR_Helicase"/>
</dbReference>
<evidence type="ECO:0000256" key="15">
    <source>
        <dbReference type="ARBA" id="ARBA00022843"/>
    </source>
</evidence>
<keyword evidence="6" id="KW-0597">Phosphoprotein</keyword>
<dbReference type="SUPFAM" id="SSF47986">
    <property type="entry name" value="DEATH domain"/>
    <property type="match status" value="1"/>
</dbReference>
<name>A0A6J8EPK0_MYTCO</name>
<dbReference type="InterPro" id="IPR041204">
    <property type="entry name" value="RIG-I-like_C"/>
</dbReference>
<dbReference type="InterPro" id="IPR014001">
    <property type="entry name" value="Helicase_ATP-bd"/>
</dbReference>
<dbReference type="PROSITE" id="PS51789">
    <property type="entry name" value="RLR_CTR"/>
    <property type="match status" value="1"/>
</dbReference>
<keyword evidence="8" id="KW-0479">Metal-binding</keyword>
<evidence type="ECO:0000313" key="25">
    <source>
        <dbReference type="Proteomes" id="UP000507470"/>
    </source>
</evidence>
<evidence type="ECO:0000256" key="13">
    <source>
        <dbReference type="ARBA" id="ARBA00022833"/>
    </source>
</evidence>
<dbReference type="PANTHER" id="PTHR14074">
    <property type="entry name" value="HELICASE WITH DEATH DOMAIN-RELATED"/>
    <property type="match status" value="1"/>
</dbReference>
<dbReference type="SMART" id="SM00487">
    <property type="entry name" value="DEXDc"/>
    <property type="match status" value="1"/>
</dbReference>
<keyword evidence="5" id="KW-1017">Isopeptide bond</keyword>
<evidence type="ECO:0000256" key="11">
    <source>
        <dbReference type="ARBA" id="ARBA00022801"/>
    </source>
</evidence>
<evidence type="ECO:0000256" key="7">
    <source>
        <dbReference type="ARBA" id="ARBA00022588"/>
    </source>
</evidence>
<dbReference type="SUPFAM" id="SSF52540">
    <property type="entry name" value="P-loop containing nucleoside triphosphate hydrolases"/>
    <property type="match status" value="2"/>
</dbReference>
<dbReference type="Pfam" id="PF18738">
    <property type="entry name" value="HEPN_DZIP3"/>
    <property type="match status" value="1"/>
</dbReference>
<dbReference type="GO" id="GO:0016787">
    <property type="term" value="F:hydrolase activity"/>
    <property type="evidence" value="ECO:0007669"/>
    <property type="project" value="UniProtKB-KW"/>
</dbReference>
<keyword evidence="10" id="KW-0547">Nucleotide-binding</keyword>
<comment type="catalytic activity">
    <reaction evidence="19">
        <text>ATP + H2O = ADP + phosphate + H(+)</text>
        <dbReference type="Rhea" id="RHEA:13065"/>
        <dbReference type="ChEBI" id="CHEBI:15377"/>
        <dbReference type="ChEBI" id="CHEBI:15378"/>
        <dbReference type="ChEBI" id="CHEBI:30616"/>
        <dbReference type="ChEBI" id="CHEBI:43474"/>
        <dbReference type="ChEBI" id="CHEBI:456216"/>
        <dbReference type="EC" id="3.6.4.13"/>
    </reaction>
    <physiologicalReaction direction="left-to-right" evidence="19">
        <dbReference type="Rhea" id="RHEA:13066"/>
    </physiologicalReaction>
</comment>
<dbReference type="GO" id="GO:0051607">
    <property type="term" value="P:defense response to virus"/>
    <property type="evidence" value="ECO:0007669"/>
    <property type="project" value="UniProtKB-KW"/>
</dbReference>
<evidence type="ECO:0000259" key="21">
    <source>
        <dbReference type="PROSITE" id="PS51192"/>
    </source>
</evidence>
<dbReference type="InterPro" id="IPR027417">
    <property type="entry name" value="P-loop_NTPase"/>
</dbReference>
<dbReference type="Gene3D" id="1.20.1320.30">
    <property type="match status" value="1"/>
</dbReference>
<dbReference type="Proteomes" id="UP000507470">
    <property type="component" value="Unassembled WGS sequence"/>
</dbReference>
<keyword evidence="15" id="KW-0832">Ubl conjugation</keyword>
<feature type="domain" description="Helicase C-terminal" evidence="22">
    <location>
        <begin position="1130"/>
        <end position="1287"/>
    </location>
</feature>
<comment type="subcellular location">
    <subcellularLocation>
        <location evidence="1">Cytoplasm</location>
    </subcellularLocation>
</comment>
<comment type="similarity">
    <text evidence="2">Belongs to the helicase family. RLR subfamily.</text>
</comment>
<dbReference type="GO" id="GO:0005524">
    <property type="term" value="F:ATP binding"/>
    <property type="evidence" value="ECO:0007669"/>
    <property type="project" value="UniProtKB-KW"/>
</dbReference>
<dbReference type="GO" id="GO:0003677">
    <property type="term" value="F:DNA binding"/>
    <property type="evidence" value="ECO:0007669"/>
    <property type="project" value="InterPro"/>
</dbReference>
<dbReference type="Gene3D" id="3.40.50.300">
    <property type="entry name" value="P-loop containing nucleotide triphosphate hydrolases"/>
    <property type="match status" value="2"/>
</dbReference>
<dbReference type="GO" id="GO:0045087">
    <property type="term" value="P:innate immune response"/>
    <property type="evidence" value="ECO:0007669"/>
    <property type="project" value="UniProtKB-KW"/>
</dbReference>
<dbReference type="InterPro" id="IPR021673">
    <property type="entry name" value="RLR_CTR"/>
</dbReference>
<evidence type="ECO:0000256" key="10">
    <source>
        <dbReference type="ARBA" id="ARBA00022741"/>
    </source>
</evidence>
<dbReference type="InterPro" id="IPR011029">
    <property type="entry name" value="DEATH-like_dom_sf"/>
</dbReference>
<evidence type="ECO:0000256" key="3">
    <source>
        <dbReference type="ARBA" id="ARBA00012552"/>
    </source>
</evidence>
<dbReference type="PANTHER" id="PTHR14074:SF16">
    <property type="entry name" value="ANTIVIRAL INNATE IMMUNE RESPONSE RECEPTOR RIG-I"/>
    <property type="match status" value="1"/>
</dbReference>
<organism evidence="24 25">
    <name type="scientific">Mytilus coruscus</name>
    <name type="common">Sea mussel</name>
    <dbReference type="NCBI Taxonomy" id="42192"/>
    <lineage>
        <taxon>Eukaryota</taxon>
        <taxon>Metazoa</taxon>
        <taxon>Spiralia</taxon>
        <taxon>Lophotrochozoa</taxon>
        <taxon>Mollusca</taxon>
        <taxon>Bivalvia</taxon>
        <taxon>Autobranchia</taxon>
        <taxon>Pteriomorphia</taxon>
        <taxon>Mytilida</taxon>
        <taxon>Mytiloidea</taxon>
        <taxon>Mytilidae</taxon>
        <taxon>Mytilinae</taxon>
        <taxon>Mytilus</taxon>
    </lineage>
</organism>
<dbReference type="GO" id="GO:0046872">
    <property type="term" value="F:metal ion binding"/>
    <property type="evidence" value="ECO:0007669"/>
    <property type="project" value="UniProtKB-KW"/>
</dbReference>
<dbReference type="PROSITE" id="PS51194">
    <property type="entry name" value="HELICASE_CTER"/>
    <property type="match status" value="1"/>
</dbReference>
<dbReference type="GO" id="GO:0005737">
    <property type="term" value="C:cytoplasm"/>
    <property type="evidence" value="ECO:0007669"/>
    <property type="project" value="UniProtKB-SubCell"/>
</dbReference>
<feature type="region of interest" description="Disordered" evidence="20">
    <location>
        <begin position="675"/>
        <end position="717"/>
    </location>
</feature>
<keyword evidence="12" id="KW-0347">Helicase</keyword>
<dbReference type="EMBL" id="CACVKT020009642">
    <property type="protein sequence ID" value="CAC5422569.1"/>
    <property type="molecule type" value="Genomic_DNA"/>
</dbReference>
<dbReference type="Pfam" id="PF04851">
    <property type="entry name" value="ResIII"/>
    <property type="match status" value="1"/>
</dbReference>
<dbReference type="InterPro" id="IPR001650">
    <property type="entry name" value="Helicase_C-like"/>
</dbReference>
<evidence type="ECO:0000256" key="16">
    <source>
        <dbReference type="ARBA" id="ARBA00022859"/>
    </source>
</evidence>
<evidence type="ECO:0000256" key="9">
    <source>
        <dbReference type="ARBA" id="ARBA00022737"/>
    </source>
</evidence>
<feature type="domain" description="RLR CTR" evidence="23">
    <location>
        <begin position="1310"/>
        <end position="1444"/>
    </location>
</feature>
<dbReference type="PROSITE" id="PS51192">
    <property type="entry name" value="HELICASE_ATP_BIND_1"/>
    <property type="match status" value="1"/>
</dbReference>